<accession>A0AC34QQE5</accession>
<evidence type="ECO:0000313" key="2">
    <source>
        <dbReference type="WBParaSite" id="JU765_v2.g18330.t1"/>
    </source>
</evidence>
<dbReference type="Proteomes" id="UP000887576">
    <property type="component" value="Unplaced"/>
</dbReference>
<name>A0AC34QQE5_9BILA</name>
<reference evidence="2" key="1">
    <citation type="submission" date="2022-11" db="UniProtKB">
        <authorList>
            <consortium name="WormBaseParasite"/>
        </authorList>
    </citation>
    <scope>IDENTIFICATION</scope>
</reference>
<sequence length="206" mass="22521">MFGGKLAVFWKGRDLEVGDVSAKLAVVEGSNLNPKKMNSAVRNYLSVLFSIIFVILCCLQMSTAAPAKTANLDQEKRAFDSLVSPSFTGMDKRAFDSFTGAGFTGFDKRAFDSFTGPGFTGFDKRAFDSFTGPGFTGFDKKKRAFDNLMGSGFTGFDRRRRAFDMLYSPSFTGMDKRAFDSLVGSFSGMDKRAFDSLTGSGFTGFE</sequence>
<proteinExistence type="predicted"/>
<dbReference type="WBParaSite" id="JU765_v2.g18330.t1">
    <property type="protein sequence ID" value="JU765_v2.g18330.t1"/>
    <property type="gene ID" value="JU765_v2.g18330"/>
</dbReference>
<protein>
    <submittedName>
        <fullName evidence="2">Uncharacterized protein</fullName>
    </submittedName>
</protein>
<evidence type="ECO:0000313" key="1">
    <source>
        <dbReference type="Proteomes" id="UP000887576"/>
    </source>
</evidence>
<organism evidence="1 2">
    <name type="scientific">Panagrolaimus sp. JU765</name>
    <dbReference type="NCBI Taxonomy" id="591449"/>
    <lineage>
        <taxon>Eukaryota</taxon>
        <taxon>Metazoa</taxon>
        <taxon>Ecdysozoa</taxon>
        <taxon>Nematoda</taxon>
        <taxon>Chromadorea</taxon>
        <taxon>Rhabditida</taxon>
        <taxon>Tylenchina</taxon>
        <taxon>Panagrolaimomorpha</taxon>
        <taxon>Panagrolaimoidea</taxon>
        <taxon>Panagrolaimidae</taxon>
        <taxon>Panagrolaimus</taxon>
    </lineage>
</organism>